<feature type="region of interest" description="Disordered" evidence="1">
    <location>
        <begin position="1"/>
        <end position="27"/>
    </location>
</feature>
<proteinExistence type="predicted"/>
<organism evidence="2 3">
    <name type="scientific">Paracoccus cavernae</name>
    <dbReference type="NCBI Taxonomy" id="1571207"/>
    <lineage>
        <taxon>Bacteria</taxon>
        <taxon>Pseudomonadati</taxon>
        <taxon>Pseudomonadota</taxon>
        <taxon>Alphaproteobacteria</taxon>
        <taxon>Rhodobacterales</taxon>
        <taxon>Paracoccaceae</taxon>
        <taxon>Paracoccus</taxon>
    </lineage>
</organism>
<dbReference type="EMBL" id="JAUFRC010000001">
    <property type="protein sequence ID" value="MDN3712359.1"/>
    <property type="molecule type" value="Genomic_DNA"/>
</dbReference>
<accession>A0ABT8DAM1</accession>
<name>A0ABT8DAM1_9RHOB</name>
<reference evidence="3" key="1">
    <citation type="journal article" date="2019" name="Int. J. Syst. Evol. Microbiol.">
        <title>The Global Catalogue of Microorganisms (GCM) 10K type strain sequencing project: providing services to taxonomists for standard genome sequencing and annotation.</title>
        <authorList>
            <consortium name="The Broad Institute Genomics Platform"/>
            <consortium name="The Broad Institute Genome Sequencing Center for Infectious Disease"/>
            <person name="Wu L."/>
            <person name="Ma J."/>
        </authorList>
    </citation>
    <scope>NUCLEOTIDE SEQUENCE [LARGE SCALE GENOMIC DNA]</scope>
    <source>
        <strain evidence="3">CECT 8482</strain>
    </source>
</reference>
<sequence>MASGAGEGADSASGAPRTDSSEGGRGCAGVLAALAPTGPAPAAAAAIAWNSASDMVETSVIWIASSGWGRKNAPRSPPSRSD</sequence>
<evidence type="ECO:0000256" key="1">
    <source>
        <dbReference type="SAM" id="MobiDB-lite"/>
    </source>
</evidence>
<feature type="compositionally biased region" description="Low complexity" evidence="1">
    <location>
        <begin position="1"/>
        <end position="15"/>
    </location>
</feature>
<keyword evidence="3" id="KW-1185">Reference proteome</keyword>
<dbReference type="Proteomes" id="UP001243846">
    <property type="component" value="Unassembled WGS sequence"/>
</dbReference>
<evidence type="ECO:0000313" key="3">
    <source>
        <dbReference type="Proteomes" id="UP001243846"/>
    </source>
</evidence>
<comment type="caution">
    <text evidence="2">The sequence shown here is derived from an EMBL/GenBank/DDBJ whole genome shotgun (WGS) entry which is preliminary data.</text>
</comment>
<protein>
    <submittedName>
        <fullName evidence="2">Uncharacterized protein</fullName>
    </submittedName>
</protein>
<gene>
    <name evidence="2" type="ORF">QWZ10_12425</name>
</gene>
<evidence type="ECO:0000313" key="2">
    <source>
        <dbReference type="EMBL" id="MDN3712359.1"/>
    </source>
</evidence>